<dbReference type="CDD" id="cd09628">
    <property type="entry name" value="DOMON_SDR_2_like"/>
    <property type="match status" value="1"/>
</dbReference>
<evidence type="ECO:0000256" key="6">
    <source>
        <dbReference type="ARBA" id="ARBA00022982"/>
    </source>
</evidence>
<dbReference type="PANTHER" id="PTHR23130">
    <property type="entry name" value="CYTOCHROME B561 AND DOMON DOMAIN-CONTAINING PROTEIN"/>
    <property type="match status" value="1"/>
</dbReference>
<feature type="transmembrane region" description="Helical" evidence="9">
    <location>
        <begin position="264"/>
        <end position="285"/>
    </location>
</feature>
<dbReference type="PROSITE" id="PS50836">
    <property type="entry name" value="DOMON"/>
    <property type="match status" value="1"/>
</dbReference>
<keyword evidence="3" id="KW-0813">Transport</keyword>
<comment type="caution">
    <text evidence="12">The sequence shown here is derived from an EMBL/GenBank/DDBJ whole genome shotgun (WGS) entry which is preliminary data.</text>
</comment>
<evidence type="ECO:0000256" key="9">
    <source>
        <dbReference type="SAM" id="Phobius"/>
    </source>
</evidence>
<keyword evidence="7 9" id="KW-1133">Transmembrane helix</keyword>
<dbReference type="InterPro" id="IPR006593">
    <property type="entry name" value="Cyt_b561/ferric_Rdtase_TM"/>
</dbReference>
<comment type="cofactor">
    <cofactor evidence="1">
        <name>heme b</name>
        <dbReference type="ChEBI" id="CHEBI:60344"/>
    </cofactor>
</comment>
<dbReference type="PROSITE" id="PS50939">
    <property type="entry name" value="CYTOCHROME_B561"/>
    <property type="match status" value="1"/>
</dbReference>
<dbReference type="Pfam" id="PF03351">
    <property type="entry name" value="DOMON"/>
    <property type="match status" value="1"/>
</dbReference>
<keyword evidence="8 9" id="KW-0472">Membrane</keyword>
<dbReference type="Proteomes" id="UP001174136">
    <property type="component" value="Unassembled WGS sequence"/>
</dbReference>
<organism evidence="12 13">
    <name type="scientific">Merluccius polli</name>
    <name type="common">Benguela hake</name>
    <name type="synonym">Merluccius cadenati</name>
    <dbReference type="NCBI Taxonomy" id="89951"/>
    <lineage>
        <taxon>Eukaryota</taxon>
        <taxon>Metazoa</taxon>
        <taxon>Chordata</taxon>
        <taxon>Craniata</taxon>
        <taxon>Vertebrata</taxon>
        <taxon>Euteleostomi</taxon>
        <taxon>Actinopterygii</taxon>
        <taxon>Neopterygii</taxon>
        <taxon>Teleostei</taxon>
        <taxon>Neoteleostei</taxon>
        <taxon>Acanthomorphata</taxon>
        <taxon>Zeiogadaria</taxon>
        <taxon>Gadariae</taxon>
        <taxon>Gadiformes</taxon>
        <taxon>Gadoidei</taxon>
        <taxon>Merlucciidae</taxon>
        <taxon>Merluccius</taxon>
    </lineage>
</organism>
<feature type="domain" description="Cytochrome b561" evidence="11">
    <location>
        <begin position="230"/>
        <end position="454"/>
    </location>
</feature>
<sequence length="520" mass="56586">MGHTSKPQPLLKDFFSCLQRGATFVQNYTTFWVNVKSLILSYSGVFPNITPTSIGKTASTSSGSLTPSMLSITSAGCEVTKVCFSKPLHCNPAVDRGCYFMSASVSPPPSGSSPPSGSVAQFEMKGPSPGYVSFGFSDDRQMGNDDIYICALETNGFVQVQHAFSTGKRKPNTLPLGNVSNVMGSLQDGVISCSFTSMNPISTQQRFTDFNTPYYLLYAYGPTSNVGDIRFHIGDFSSSDKVDITNPQLVSGAGKPQSVKAHGALMLIAWMTMATLGMMVARYLKSLAKGHSPFGKAVWFLAHVSLMSLTVLATSIAFIVIFSYVGGWSGGAHPVLGCLVMILAFIQPLATLFRCGPDHRLYVDHLLLFVAMGCYAGFYWLIAMGTRKSDVKRYVFNWLHMLNAVVIKALAVAAIFTGLQLFDNTEDQVLVKVMGGFVGWEAAFYLSFELYTSCINKGKPLLHLLCMLIPGTCVCVHACMCVHRRIMRQWASGHSTSQPLSLQDCMYSVTANMIITQTDT</sequence>
<keyword evidence="6" id="KW-0249">Electron transport</keyword>
<dbReference type="SMART" id="SM00665">
    <property type="entry name" value="B561"/>
    <property type="match status" value="1"/>
</dbReference>
<name>A0AA47LZ85_MERPO</name>
<gene>
    <name evidence="12" type="primary">frrs1_1</name>
    <name evidence="12" type="ORF">N1851_034662</name>
</gene>
<dbReference type="GO" id="GO:0016020">
    <property type="term" value="C:membrane"/>
    <property type="evidence" value="ECO:0007669"/>
    <property type="project" value="UniProtKB-SubCell"/>
</dbReference>
<evidence type="ECO:0000256" key="5">
    <source>
        <dbReference type="ARBA" id="ARBA00022729"/>
    </source>
</evidence>
<feature type="transmembrane region" description="Helical" evidence="9">
    <location>
        <begin position="331"/>
        <end position="353"/>
    </location>
</feature>
<evidence type="ECO:0000313" key="13">
    <source>
        <dbReference type="Proteomes" id="UP001174136"/>
    </source>
</evidence>
<reference evidence="12" key="1">
    <citation type="journal article" date="2023" name="Front. Mar. Sci.">
        <title>A new Merluccius polli reference genome to investigate the effects of global change in West African waters.</title>
        <authorList>
            <person name="Mateo J.L."/>
            <person name="Blanco-Fernandez C."/>
            <person name="Garcia-Vazquez E."/>
            <person name="Machado-Schiaffino G."/>
        </authorList>
    </citation>
    <scope>NUCLEOTIDE SEQUENCE</scope>
    <source>
        <strain evidence="12">C29</strain>
        <tissue evidence="12">Fin</tissue>
    </source>
</reference>
<feature type="transmembrane region" description="Helical" evidence="9">
    <location>
        <begin position="460"/>
        <end position="482"/>
    </location>
</feature>
<keyword evidence="4 9" id="KW-0812">Transmembrane</keyword>
<dbReference type="PANTHER" id="PTHR23130:SF171">
    <property type="entry name" value="OS01G0895300 PROTEIN"/>
    <property type="match status" value="1"/>
</dbReference>
<protein>
    <submittedName>
        <fullName evidence="12">Ferric-chelate reductase 1</fullName>
    </submittedName>
</protein>
<evidence type="ECO:0000259" key="11">
    <source>
        <dbReference type="PROSITE" id="PS50939"/>
    </source>
</evidence>
<dbReference type="CDD" id="cd08760">
    <property type="entry name" value="Cyt_b561_FRRS1_like"/>
    <property type="match status" value="1"/>
</dbReference>
<keyword evidence="13" id="KW-1185">Reference proteome</keyword>
<keyword evidence="5" id="KW-0732">Signal</keyword>
<evidence type="ECO:0000256" key="1">
    <source>
        <dbReference type="ARBA" id="ARBA00001970"/>
    </source>
</evidence>
<evidence type="ECO:0000256" key="4">
    <source>
        <dbReference type="ARBA" id="ARBA00022692"/>
    </source>
</evidence>
<dbReference type="AlphaFoldDB" id="A0AA47LZ85"/>
<evidence type="ECO:0000256" key="2">
    <source>
        <dbReference type="ARBA" id="ARBA00004370"/>
    </source>
</evidence>
<dbReference type="Gene3D" id="1.20.120.1770">
    <property type="match status" value="1"/>
</dbReference>
<evidence type="ECO:0000256" key="8">
    <source>
        <dbReference type="ARBA" id="ARBA00023136"/>
    </source>
</evidence>
<comment type="subcellular location">
    <subcellularLocation>
        <location evidence="2">Membrane</location>
    </subcellularLocation>
</comment>
<evidence type="ECO:0000256" key="3">
    <source>
        <dbReference type="ARBA" id="ARBA00022448"/>
    </source>
</evidence>
<dbReference type="SMART" id="SM00664">
    <property type="entry name" value="DoH"/>
    <property type="match status" value="1"/>
</dbReference>
<proteinExistence type="predicted"/>
<feature type="transmembrane region" description="Helical" evidence="9">
    <location>
        <begin position="365"/>
        <end position="382"/>
    </location>
</feature>
<evidence type="ECO:0000313" key="12">
    <source>
        <dbReference type="EMBL" id="KAK0130708.1"/>
    </source>
</evidence>
<feature type="domain" description="DOMON" evidence="10">
    <location>
        <begin position="101"/>
        <end position="221"/>
    </location>
</feature>
<accession>A0AA47LZ85</accession>
<feature type="transmembrane region" description="Helical" evidence="9">
    <location>
        <begin position="429"/>
        <end position="448"/>
    </location>
</feature>
<evidence type="ECO:0000259" key="10">
    <source>
        <dbReference type="PROSITE" id="PS50836"/>
    </source>
</evidence>
<feature type="transmembrane region" description="Helical" evidence="9">
    <location>
        <begin position="297"/>
        <end position="325"/>
    </location>
</feature>
<feature type="transmembrane region" description="Helical" evidence="9">
    <location>
        <begin position="402"/>
        <end position="422"/>
    </location>
</feature>
<dbReference type="EMBL" id="JAOPHQ010006654">
    <property type="protein sequence ID" value="KAK0130708.1"/>
    <property type="molecule type" value="Genomic_DNA"/>
</dbReference>
<dbReference type="InterPro" id="IPR005018">
    <property type="entry name" value="DOMON_domain"/>
</dbReference>
<evidence type="ECO:0000256" key="7">
    <source>
        <dbReference type="ARBA" id="ARBA00022989"/>
    </source>
</evidence>